<dbReference type="AlphaFoldDB" id="A0A1C4VHT6"/>
<keyword evidence="4" id="KW-0804">Transcription</keyword>
<evidence type="ECO:0000259" key="6">
    <source>
        <dbReference type="PROSITE" id="PS50043"/>
    </source>
</evidence>
<dbReference type="PRINTS" id="PR00038">
    <property type="entry name" value="HTHLUXR"/>
</dbReference>
<dbReference type="SMART" id="SM00448">
    <property type="entry name" value="REC"/>
    <property type="match status" value="1"/>
</dbReference>
<dbReference type="InterPro" id="IPR011006">
    <property type="entry name" value="CheY-like_superfamily"/>
</dbReference>
<dbReference type="SUPFAM" id="SSF52172">
    <property type="entry name" value="CheY-like"/>
    <property type="match status" value="1"/>
</dbReference>
<dbReference type="InterPro" id="IPR001789">
    <property type="entry name" value="Sig_transdc_resp-reg_receiver"/>
</dbReference>
<dbReference type="PROSITE" id="PS50110">
    <property type="entry name" value="RESPONSE_REGULATORY"/>
    <property type="match status" value="1"/>
</dbReference>
<feature type="domain" description="HTH luxR-type" evidence="6">
    <location>
        <begin position="150"/>
        <end position="210"/>
    </location>
</feature>
<keyword evidence="2" id="KW-0805">Transcription regulation</keyword>
<dbReference type="GO" id="GO:0006355">
    <property type="term" value="P:regulation of DNA-templated transcription"/>
    <property type="evidence" value="ECO:0007669"/>
    <property type="project" value="InterPro"/>
</dbReference>
<dbReference type="PROSITE" id="PS00622">
    <property type="entry name" value="HTH_LUXR_1"/>
    <property type="match status" value="1"/>
</dbReference>
<organism evidence="8 9">
    <name type="scientific">Micromonospora matsumotoense</name>
    <dbReference type="NCBI Taxonomy" id="121616"/>
    <lineage>
        <taxon>Bacteria</taxon>
        <taxon>Bacillati</taxon>
        <taxon>Actinomycetota</taxon>
        <taxon>Actinomycetes</taxon>
        <taxon>Micromonosporales</taxon>
        <taxon>Micromonosporaceae</taxon>
        <taxon>Micromonospora</taxon>
    </lineage>
</organism>
<dbReference type="Proteomes" id="UP000198797">
    <property type="component" value="Unassembled WGS sequence"/>
</dbReference>
<feature type="modified residue" description="4-aspartylphosphate" evidence="5">
    <location>
        <position position="54"/>
    </location>
</feature>
<keyword evidence="3" id="KW-0238">DNA-binding</keyword>
<dbReference type="EMBL" id="FMCU01000002">
    <property type="protein sequence ID" value="SCE83544.1"/>
    <property type="molecule type" value="Genomic_DNA"/>
</dbReference>
<dbReference type="Pfam" id="PF00196">
    <property type="entry name" value="GerE"/>
    <property type="match status" value="1"/>
</dbReference>
<dbReference type="InterPro" id="IPR016032">
    <property type="entry name" value="Sig_transdc_resp-reg_C-effctor"/>
</dbReference>
<sequence length="221" mass="23760">MIRVAVVDDQELVRSAFVLLLQSHPGLAVVGQAGDGRAAVALARSARPDVVLMDVRMPGLDGLEATRRIVADDRCRGTRVLMLTTYDDDDLVHAALRAGASGFLLKDVRPQHLLDAIEVVAGGEALLAPTVTRRLIELFATLPALRPVHASVTERERDVLRAVARGLANREIAEALNLGYGTVKTHVSSLLLKLGCRDRAQLVMYAYETGQAVPGTPTAEK</sequence>
<dbReference type="PANTHER" id="PTHR43214:SF24">
    <property type="entry name" value="TRANSCRIPTIONAL REGULATORY PROTEIN NARL-RELATED"/>
    <property type="match status" value="1"/>
</dbReference>
<dbReference type="SUPFAM" id="SSF46894">
    <property type="entry name" value="C-terminal effector domain of the bipartite response regulators"/>
    <property type="match status" value="1"/>
</dbReference>
<dbReference type="STRING" id="121616.GA0070216_102387"/>
<evidence type="ECO:0000256" key="4">
    <source>
        <dbReference type="ARBA" id="ARBA00023163"/>
    </source>
</evidence>
<dbReference type="InterPro" id="IPR039420">
    <property type="entry name" value="WalR-like"/>
</dbReference>
<dbReference type="Pfam" id="PF00072">
    <property type="entry name" value="Response_reg"/>
    <property type="match status" value="1"/>
</dbReference>
<dbReference type="PROSITE" id="PS50043">
    <property type="entry name" value="HTH_LUXR_2"/>
    <property type="match status" value="1"/>
</dbReference>
<dbReference type="OrthoDB" id="9808843at2"/>
<evidence type="ECO:0000313" key="8">
    <source>
        <dbReference type="EMBL" id="SCE83544.1"/>
    </source>
</evidence>
<dbReference type="GO" id="GO:0003677">
    <property type="term" value="F:DNA binding"/>
    <property type="evidence" value="ECO:0007669"/>
    <property type="project" value="UniProtKB-KW"/>
</dbReference>
<evidence type="ECO:0000259" key="7">
    <source>
        <dbReference type="PROSITE" id="PS50110"/>
    </source>
</evidence>
<feature type="domain" description="Response regulatory" evidence="7">
    <location>
        <begin position="3"/>
        <end position="121"/>
    </location>
</feature>
<dbReference type="CDD" id="cd17535">
    <property type="entry name" value="REC_NarL-like"/>
    <property type="match status" value="1"/>
</dbReference>
<evidence type="ECO:0000256" key="1">
    <source>
        <dbReference type="ARBA" id="ARBA00022553"/>
    </source>
</evidence>
<dbReference type="RefSeq" id="WP_091240007.1">
    <property type="nucleotide sequence ID" value="NZ_FMCU01000002.1"/>
</dbReference>
<dbReference type="GO" id="GO:0000160">
    <property type="term" value="P:phosphorelay signal transduction system"/>
    <property type="evidence" value="ECO:0007669"/>
    <property type="project" value="InterPro"/>
</dbReference>
<evidence type="ECO:0000313" key="9">
    <source>
        <dbReference type="Proteomes" id="UP000198797"/>
    </source>
</evidence>
<keyword evidence="1 5" id="KW-0597">Phosphoprotein</keyword>
<dbReference type="PANTHER" id="PTHR43214">
    <property type="entry name" value="TWO-COMPONENT RESPONSE REGULATOR"/>
    <property type="match status" value="1"/>
</dbReference>
<dbReference type="InterPro" id="IPR000792">
    <property type="entry name" value="Tscrpt_reg_LuxR_C"/>
</dbReference>
<dbReference type="InterPro" id="IPR058245">
    <property type="entry name" value="NreC/VraR/RcsB-like_REC"/>
</dbReference>
<evidence type="ECO:0000256" key="2">
    <source>
        <dbReference type="ARBA" id="ARBA00023015"/>
    </source>
</evidence>
<name>A0A1C4VHT6_9ACTN</name>
<protein>
    <submittedName>
        <fullName evidence="8">Two component transcriptional regulator, LuxR family</fullName>
    </submittedName>
</protein>
<gene>
    <name evidence="8" type="ORF">GA0070216_102387</name>
</gene>
<keyword evidence="9" id="KW-1185">Reference proteome</keyword>
<evidence type="ECO:0000256" key="5">
    <source>
        <dbReference type="PROSITE-ProRule" id="PRU00169"/>
    </source>
</evidence>
<dbReference type="CDD" id="cd06170">
    <property type="entry name" value="LuxR_C_like"/>
    <property type="match status" value="1"/>
</dbReference>
<accession>A0A1C4VHT6</accession>
<dbReference type="Gene3D" id="3.40.50.2300">
    <property type="match status" value="1"/>
</dbReference>
<reference evidence="9" key="1">
    <citation type="submission" date="2016-06" db="EMBL/GenBank/DDBJ databases">
        <authorList>
            <person name="Varghese N."/>
            <person name="Submissions Spin"/>
        </authorList>
    </citation>
    <scope>NUCLEOTIDE SEQUENCE [LARGE SCALE GENOMIC DNA]</scope>
    <source>
        <strain evidence="9">DSM 44100</strain>
    </source>
</reference>
<evidence type="ECO:0000256" key="3">
    <source>
        <dbReference type="ARBA" id="ARBA00023125"/>
    </source>
</evidence>
<proteinExistence type="predicted"/>
<dbReference type="SMART" id="SM00421">
    <property type="entry name" value="HTH_LUXR"/>
    <property type="match status" value="1"/>
</dbReference>